<dbReference type="PROSITE" id="PS51724">
    <property type="entry name" value="SPOR"/>
    <property type="match status" value="1"/>
</dbReference>
<keyword evidence="1" id="KW-0732">Signal</keyword>
<dbReference type="InterPro" id="IPR011990">
    <property type="entry name" value="TPR-like_helical_dom_sf"/>
</dbReference>
<dbReference type="Gene3D" id="3.30.70.1070">
    <property type="entry name" value="Sporulation related repeat"/>
    <property type="match status" value="1"/>
</dbReference>
<accession>A0A844YED1</accession>
<dbReference type="InterPro" id="IPR036680">
    <property type="entry name" value="SPOR-like_sf"/>
</dbReference>
<dbReference type="Proteomes" id="UP000445582">
    <property type="component" value="Unassembled WGS sequence"/>
</dbReference>
<proteinExistence type="predicted"/>
<evidence type="ECO:0000313" key="3">
    <source>
        <dbReference type="EMBL" id="MXO62511.1"/>
    </source>
</evidence>
<evidence type="ECO:0000313" key="4">
    <source>
        <dbReference type="Proteomes" id="UP000445582"/>
    </source>
</evidence>
<feature type="domain" description="SPOR" evidence="2">
    <location>
        <begin position="330"/>
        <end position="420"/>
    </location>
</feature>
<dbReference type="OrthoDB" id="7388953at2"/>
<organism evidence="3 4">
    <name type="scientific">Qipengyuania oceanensis</name>
    <dbReference type="NCBI Taxonomy" id="1463597"/>
    <lineage>
        <taxon>Bacteria</taxon>
        <taxon>Pseudomonadati</taxon>
        <taxon>Pseudomonadota</taxon>
        <taxon>Alphaproteobacteria</taxon>
        <taxon>Sphingomonadales</taxon>
        <taxon>Erythrobacteraceae</taxon>
        <taxon>Qipengyuania</taxon>
    </lineage>
</organism>
<protein>
    <submittedName>
        <fullName evidence="3">SPOR domain-containing protein</fullName>
    </submittedName>
</protein>
<dbReference type="SUPFAM" id="SSF48452">
    <property type="entry name" value="TPR-like"/>
    <property type="match status" value="1"/>
</dbReference>
<sequence>MKTMHNKRLLGLALSTALTSVALSGCTTSDASRSAHSASAAPAQYSHGIGSAEAAIAASPRNADYRALAASAYLEAGRFASAEQAYAEAIELGDNSARTALSHALAAIGAGRQDVALATLARWDGAMDAGDYGLALALAGRPQQGAHVLGNAIRQGQNTAKVRQNLAYAMALAGDWRAARVMAAEDVPADQLGARLGDWASTSAPEFYQVRVANLLGVPIVADAGMPTHLALANTPESQVQLAAADDFDTAFEAEDSDSDAVALAAYETPSDPVQTVALASDGVRYISRAVIQQIPARSEAQAAPVRVAKAEARPAQVSRAKPATKAPAKLVSGDHRIQLGSFLDEAQAERAKTVYAKKYPQLDSGSFQVARAQVNGKTYYRVSAGGMARASARSMCSTITAKGEGCMAYAGSTSLPGTSNKDVRVAAR</sequence>
<feature type="chain" id="PRO_5032270999" evidence="1">
    <location>
        <begin position="25"/>
        <end position="429"/>
    </location>
</feature>
<reference evidence="3 4" key="1">
    <citation type="submission" date="2019-12" db="EMBL/GenBank/DDBJ databases">
        <title>Genomic-based taxomic classification of the family Erythrobacteraceae.</title>
        <authorList>
            <person name="Xu L."/>
        </authorList>
    </citation>
    <scope>NUCLEOTIDE SEQUENCE [LARGE SCALE GENOMIC DNA]</scope>
    <source>
        <strain evidence="3 4">MCCC 1A09965</strain>
    </source>
</reference>
<dbReference type="InterPro" id="IPR007730">
    <property type="entry name" value="SPOR-like_dom"/>
</dbReference>
<feature type="signal peptide" evidence="1">
    <location>
        <begin position="1"/>
        <end position="24"/>
    </location>
</feature>
<evidence type="ECO:0000259" key="2">
    <source>
        <dbReference type="PROSITE" id="PS51724"/>
    </source>
</evidence>
<dbReference type="PROSITE" id="PS51257">
    <property type="entry name" value="PROKAR_LIPOPROTEIN"/>
    <property type="match status" value="1"/>
</dbReference>
<evidence type="ECO:0000256" key="1">
    <source>
        <dbReference type="SAM" id="SignalP"/>
    </source>
</evidence>
<comment type="caution">
    <text evidence="3">The sequence shown here is derived from an EMBL/GenBank/DDBJ whole genome shotgun (WGS) entry which is preliminary data.</text>
</comment>
<dbReference type="AlphaFoldDB" id="A0A844YED1"/>
<dbReference type="Gene3D" id="1.25.40.10">
    <property type="entry name" value="Tetratricopeptide repeat domain"/>
    <property type="match status" value="1"/>
</dbReference>
<dbReference type="EMBL" id="WTYN01000001">
    <property type="protein sequence ID" value="MXO62511.1"/>
    <property type="molecule type" value="Genomic_DNA"/>
</dbReference>
<dbReference type="RefSeq" id="WP_160672669.1">
    <property type="nucleotide sequence ID" value="NZ_WTYN01000001.1"/>
</dbReference>
<dbReference type="Pfam" id="PF05036">
    <property type="entry name" value="SPOR"/>
    <property type="match status" value="1"/>
</dbReference>
<dbReference type="GO" id="GO:0042834">
    <property type="term" value="F:peptidoglycan binding"/>
    <property type="evidence" value="ECO:0007669"/>
    <property type="project" value="InterPro"/>
</dbReference>
<keyword evidence="4" id="KW-1185">Reference proteome</keyword>
<gene>
    <name evidence="3" type="ORF">GRI48_05745</name>
</gene>
<name>A0A844YED1_9SPHN</name>